<evidence type="ECO:0000256" key="1">
    <source>
        <dbReference type="SAM" id="SignalP"/>
    </source>
</evidence>
<gene>
    <name evidence="2" type="ORF">DV515_00002759</name>
</gene>
<proteinExistence type="predicted"/>
<accession>A0A3L8SUZ0</accession>
<comment type="caution">
    <text evidence="2">The sequence shown here is derived from an EMBL/GenBank/DDBJ whole genome shotgun (WGS) entry which is preliminary data.</text>
</comment>
<sequence>MSPNEPGCLSFCLPTLIVFFTGLRVQSAMLSSSMRQVQEIIEKNHNKGIKADVLRRFHKLDKAGINTLYLNMILSVANDKNLRHVKTEDFTLTVNDHNNRKEGSRDDLIANNLFDYSEDFNIKDVNIVDQLEREMLINAKETYYFCKKSSATPQFASMQSYPSCAPTSSAQHHRGQAILPRDLMRVVPTRPFHPPGAMAGRHHTFVVHGSCVKIPQMRREDGREEGKIIFSPAKRFKGPVTHLSLQGSVRLMIGTRQWQHQSLHVPLPAQGMSTESLGPGNRFMTLNGGSEKSKESMNEEYLMEEKNKTVLYRCLLGPGSPHLQQELKQIYFLPTTQYWKNKTSHSERGGRDAKKLPRCVTTRNTELVKSNLVQGDDKASFE</sequence>
<reference evidence="2 3" key="1">
    <citation type="journal article" date="2018" name="Proc. R. Soc. B">
        <title>A non-coding region near Follistatin controls head colour polymorphism in the Gouldian finch.</title>
        <authorList>
            <person name="Toomey M.B."/>
            <person name="Marques C.I."/>
            <person name="Andrade P."/>
            <person name="Araujo P.M."/>
            <person name="Sabatino S."/>
            <person name="Gazda M.A."/>
            <person name="Afonso S."/>
            <person name="Lopes R.J."/>
            <person name="Corbo J.C."/>
            <person name="Carneiro M."/>
        </authorList>
    </citation>
    <scope>NUCLEOTIDE SEQUENCE [LARGE SCALE GENOMIC DNA]</scope>
    <source>
        <strain evidence="2">Red01</strain>
        <tissue evidence="2">Muscle</tissue>
    </source>
</reference>
<organism evidence="2 3">
    <name type="scientific">Chloebia gouldiae</name>
    <name type="common">Gouldian finch</name>
    <name type="synonym">Erythrura gouldiae</name>
    <dbReference type="NCBI Taxonomy" id="44316"/>
    <lineage>
        <taxon>Eukaryota</taxon>
        <taxon>Metazoa</taxon>
        <taxon>Chordata</taxon>
        <taxon>Craniata</taxon>
        <taxon>Vertebrata</taxon>
        <taxon>Euteleostomi</taxon>
        <taxon>Archelosauria</taxon>
        <taxon>Archosauria</taxon>
        <taxon>Dinosauria</taxon>
        <taxon>Saurischia</taxon>
        <taxon>Theropoda</taxon>
        <taxon>Coelurosauria</taxon>
        <taxon>Aves</taxon>
        <taxon>Neognathae</taxon>
        <taxon>Neoaves</taxon>
        <taxon>Telluraves</taxon>
        <taxon>Australaves</taxon>
        <taxon>Passeriformes</taxon>
        <taxon>Passeroidea</taxon>
        <taxon>Passeridae</taxon>
        <taxon>Chloebia</taxon>
    </lineage>
</organism>
<feature type="signal peptide" evidence="1">
    <location>
        <begin position="1"/>
        <end position="27"/>
    </location>
</feature>
<keyword evidence="1" id="KW-0732">Signal</keyword>
<dbReference type="Proteomes" id="UP000276834">
    <property type="component" value="Unassembled WGS sequence"/>
</dbReference>
<evidence type="ECO:0000313" key="3">
    <source>
        <dbReference type="Proteomes" id="UP000276834"/>
    </source>
</evidence>
<keyword evidence="3" id="KW-1185">Reference proteome</keyword>
<protein>
    <submittedName>
        <fullName evidence="2">Uncharacterized protein</fullName>
    </submittedName>
</protein>
<feature type="chain" id="PRO_5018153023" evidence="1">
    <location>
        <begin position="28"/>
        <end position="382"/>
    </location>
</feature>
<dbReference type="AlphaFoldDB" id="A0A3L8SUZ0"/>
<dbReference type="EMBL" id="QUSF01000005">
    <property type="protein sequence ID" value="RLW08928.1"/>
    <property type="molecule type" value="Genomic_DNA"/>
</dbReference>
<evidence type="ECO:0000313" key="2">
    <source>
        <dbReference type="EMBL" id="RLW08928.1"/>
    </source>
</evidence>
<name>A0A3L8SUZ0_CHLGU</name>